<dbReference type="BioCyc" id="RCHA213810:RUM_RS12000-MONOMER"/>
<dbReference type="InterPro" id="IPR008947">
    <property type="entry name" value="PLipase_C/P1_nuclease_dom_sf"/>
</dbReference>
<proteinExistence type="predicted"/>
<reference evidence="2" key="1">
    <citation type="submission" date="2010-03" db="EMBL/GenBank/DDBJ databases">
        <title>The genome sequence of Ruminococcus sp. 18P13.</title>
        <authorList>
            <consortium name="metaHIT consortium -- http://www.metahit.eu/"/>
            <person name="Pajon A."/>
            <person name="Turner K."/>
            <person name="Parkhill J."/>
            <person name="Bernalier A."/>
        </authorList>
    </citation>
    <scope>NUCLEOTIDE SEQUENCE [LARGE SCALE GENOMIC DNA]</scope>
    <source>
        <strain evidence="2">Type strain: 18P13</strain>
    </source>
</reference>
<evidence type="ECO:0000313" key="3">
    <source>
        <dbReference type="Proteomes" id="UP000007054"/>
    </source>
</evidence>
<dbReference type="GO" id="GO:0016788">
    <property type="term" value="F:hydrolase activity, acting on ester bonds"/>
    <property type="evidence" value="ECO:0007669"/>
    <property type="project" value="InterPro"/>
</dbReference>
<dbReference type="RefSeq" id="WP_015557993.1">
    <property type="nucleotide sequence ID" value="NC_021039.1"/>
</dbReference>
<gene>
    <name evidence="2" type="ordered locus">RUM_09110</name>
</gene>
<dbReference type="KEGG" id="rch:RUM_09110"/>
<dbReference type="GeneID" id="83157095"/>
<dbReference type="SUPFAM" id="SSF48537">
    <property type="entry name" value="Phospholipase C/P1 nuclease"/>
    <property type="match status" value="1"/>
</dbReference>
<dbReference type="InterPro" id="IPR029002">
    <property type="entry name" value="PLPC/GPLD1"/>
</dbReference>
<sequence length="208" mass="24143">MQTKDHRLLGSFLLRQQDIFLDPMRKSLFLLGCVEPDLNPVTYTRGSLHHRFLHGHNAENAGKHLARLTQKLHKSDVQSPLQWFRFGAALHYLADSFTFVHNRIFSGNLKQHRSYEHRLHRVFTRYLQACTPNRTDAIFPAGTRELSRFHRRYLSEVPSCQTDCRYITEACFSLCRSLRIQVVSSAPSCQSAHRAHGDKPRKEPLCCN</sequence>
<dbReference type="AlphaFoldDB" id="D4LBU1"/>
<dbReference type="PATRIC" id="fig|213810.4.peg.821"/>
<dbReference type="Pfam" id="PF00882">
    <property type="entry name" value="Zn_dep_PLPC"/>
    <property type="match status" value="1"/>
</dbReference>
<dbReference type="OrthoDB" id="2878022at2"/>
<protein>
    <recommendedName>
        <fullName evidence="1">Phospholipase C/D domain-containing protein</fullName>
    </recommendedName>
</protein>
<accession>D4LBU1</accession>
<organism evidence="2 3">
    <name type="scientific">Ruminococcus champanellensis (strain DSM 18848 / JCM 17042 / KCTC 15320 / 18P13)</name>
    <dbReference type="NCBI Taxonomy" id="213810"/>
    <lineage>
        <taxon>Bacteria</taxon>
        <taxon>Bacillati</taxon>
        <taxon>Bacillota</taxon>
        <taxon>Clostridia</taxon>
        <taxon>Eubacteriales</taxon>
        <taxon>Oscillospiraceae</taxon>
        <taxon>Ruminococcus</taxon>
    </lineage>
</organism>
<dbReference type="HOGENOM" id="CLU_104114_1_0_9"/>
<feature type="domain" description="Phospholipase C/D" evidence="1">
    <location>
        <begin position="6"/>
        <end position="156"/>
    </location>
</feature>
<evidence type="ECO:0000259" key="1">
    <source>
        <dbReference type="Pfam" id="PF00882"/>
    </source>
</evidence>
<dbReference type="EMBL" id="FP929052">
    <property type="protein sequence ID" value="CBL17086.1"/>
    <property type="molecule type" value="Genomic_DNA"/>
</dbReference>
<dbReference type="Proteomes" id="UP000007054">
    <property type="component" value="Chromosome"/>
</dbReference>
<keyword evidence="3" id="KW-1185">Reference proteome</keyword>
<name>D4LBU1_RUMC1</name>
<reference evidence="2" key="2">
    <citation type="submission" date="2010-03" db="EMBL/GenBank/DDBJ databases">
        <authorList>
            <person name="Pajon A."/>
        </authorList>
    </citation>
    <scope>NUCLEOTIDE SEQUENCE</scope>
    <source>
        <strain evidence="2">Type strain: 18P13</strain>
    </source>
</reference>
<dbReference type="Gene3D" id="1.10.575.10">
    <property type="entry name" value="P1 Nuclease"/>
    <property type="match status" value="1"/>
</dbReference>
<evidence type="ECO:0000313" key="2">
    <source>
        <dbReference type="EMBL" id="CBL17086.1"/>
    </source>
</evidence>